<evidence type="ECO:0000313" key="1">
    <source>
        <dbReference type="Proteomes" id="UP000887565"/>
    </source>
</evidence>
<dbReference type="AlphaFoldDB" id="A0A915HTI4"/>
<keyword evidence="1" id="KW-1185">Reference proteome</keyword>
<reference evidence="2" key="1">
    <citation type="submission" date="2022-11" db="UniProtKB">
        <authorList>
            <consortium name="WormBaseParasite"/>
        </authorList>
    </citation>
    <scope>IDENTIFICATION</scope>
</reference>
<dbReference type="Proteomes" id="UP000887565">
    <property type="component" value="Unplaced"/>
</dbReference>
<evidence type="ECO:0000313" key="2">
    <source>
        <dbReference type="WBParaSite" id="nRc.2.0.1.t04705-RA"/>
    </source>
</evidence>
<proteinExistence type="predicted"/>
<dbReference type="WBParaSite" id="nRc.2.0.1.t04705-RA">
    <property type="protein sequence ID" value="nRc.2.0.1.t04705-RA"/>
    <property type="gene ID" value="nRc.2.0.1.g04705"/>
</dbReference>
<sequence length="69" mass="7815">MIRCQVCGRKGDKIESCCVDDDDCGTSTAAAQRFFGYLTKLILNRNYNSSKNDDFLIEEIDNLTVFNPK</sequence>
<organism evidence="1 2">
    <name type="scientific">Romanomermis culicivorax</name>
    <name type="common">Nematode worm</name>
    <dbReference type="NCBI Taxonomy" id="13658"/>
    <lineage>
        <taxon>Eukaryota</taxon>
        <taxon>Metazoa</taxon>
        <taxon>Ecdysozoa</taxon>
        <taxon>Nematoda</taxon>
        <taxon>Enoplea</taxon>
        <taxon>Dorylaimia</taxon>
        <taxon>Mermithida</taxon>
        <taxon>Mermithoidea</taxon>
        <taxon>Mermithidae</taxon>
        <taxon>Romanomermis</taxon>
    </lineage>
</organism>
<protein>
    <submittedName>
        <fullName evidence="2">Uncharacterized protein</fullName>
    </submittedName>
</protein>
<name>A0A915HTI4_ROMCU</name>
<accession>A0A915HTI4</accession>